<organism evidence="2 3">
    <name type="scientific">Rhododendron williamsianum</name>
    <dbReference type="NCBI Taxonomy" id="262921"/>
    <lineage>
        <taxon>Eukaryota</taxon>
        <taxon>Viridiplantae</taxon>
        <taxon>Streptophyta</taxon>
        <taxon>Embryophyta</taxon>
        <taxon>Tracheophyta</taxon>
        <taxon>Spermatophyta</taxon>
        <taxon>Magnoliopsida</taxon>
        <taxon>eudicotyledons</taxon>
        <taxon>Gunneridae</taxon>
        <taxon>Pentapetalae</taxon>
        <taxon>asterids</taxon>
        <taxon>Ericales</taxon>
        <taxon>Ericaceae</taxon>
        <taxon>Ericoideae</taxon>
        <taxon>Rhodoreae</taxon>
        <taxon>Rhododendron</taxon>
    </lineage>
</organism>
<dbReference type="InterPro" id="IPR050942">
    <property type="entry name" value="F-box_BR-signaling"/>
</dbReference>
<dbReference type="Pfam" id="PF03478">
    <property type="entry name" value="Beta-prop_KIB1-4"/>
    <property type="match status" value="1"/>
</dbReference>
<dbReference type="InterPro" id="IPR001810">
    <property type="entry name" value="F-box_dom"/>
</dbReference>
<name>A0A6A4LJL0_9ERIC</name>
<proteinExistence type="predicted"/>
<evidence type="ECO:0000313" key="2">
    <source>
        <dbReference type="EMBL" id="KAE9454807.1"/>
    </source>
</evidence>
<dbReference type="InterPro" id="IPR005174">
    <property type="entry name" value="KIB1-4_b-propeller"/>
</dbReference>
<keyword evidence="3" id="KW-1185">Reference proteome</keyword>
<feature type="non-terminal residue" evidence="2">
    <location>
        <position position="1"/>
    </location>
</feature>
<gene>
    <name evidence="2" type="ORF">C3L33_13325</name>
</gene>
<accession>A0A6A4LJL0</accession>
<dbReference type="Proteomes" id="UP000428333">
    <property type="component" value="Linkage Group LG08"/>
</dbReference>
<evidence type="ECO:0000313" key="3">
    <source>
        <dbReference type="Proteomes" id="UP000428333"/>
    </source>
</evidence>
<evidence type="ECO:0000259" key="1">
    <source>
        <dbReference type="SMART" id="SM00256"/>
    </source>
</evidence>
<sequence>MTSADWSSLPCEIVQAIGNRLGAVEDFLAIAAICRSWRSAFSNKKIWNPEIPRLPLLMLPQSVDGVDNWLQKMPPQSSAEGNLSPLAAATYFFSSERNKLYIIDVPEIHGRHCFGSQIGWIFTVNECVLDHEAHLVNPLTRLRILLPPLSSLKPWFEPNNFVRKAVTFHHRHLDIVVVAIFGYIRHLALARPGYSTWVPVELETPYPCFEDVVCYGGDQIFGVRKDGSLVLCKIDDDDSATPPKAKAFSFAPALGRQHLQRVEEVRRKKVYLVESEGDLLLVLRLWRDPPRPPLLTQEVDVSSFIVFKLNFATREWVELELQGGFLGNRTLFVGDSYSMSFSARHGLRCQPNSIYYSDDLPHWSGLHFNRKARARPQAGGRMVRDMGIFNLEDLTFRFRYLGVNDARPPFFSPPIWVVPSFN</sequence>
<feature type="domain" description="F-box" evidence="1">
    <location>
        <begin position="9"/>
        <end position="50"/>
    </location>
</feature>
<dbReference type="Gene3D" id="1.20.1280.50">
    <property type="match status" value="1"/>
</dbReference>
<comment type="caution">
    <text evidence="2">The sequence shown here is derived from an EMBL/GenBank/DDBJ whole genome shotgun (WGS) entry which is preliminary data.</text>
</comment>
<dbReference type="InterPro" id="IPR036047">
    <property type="entry name" value="F-box-like_dom_sf"/>
</dbReference>
<dbReference type="OrthoDB" id="642536at2759"/>
<dbReference type="SMART" id="SM00256">
    <property type="entry name" value="FBOX"/>
    <property type="match status" value="1"/>
</dbReference>
<dbReference type="PANTHER" id="PTHR44259">
    <property type="entry name" value="OS07G0183000 PROTEIN-RELATED"/>
    <property type="match status" value="1"/>
</dbReference>
<dbReference type="SUPFAM" id="SSF81383">
    <property type="entry name" value="F-box domain"/>
    <property type="match status" value="1"/>
</dbReference>
<dbReference type="EMBL" id="QEFC01002095">
    <property type="protein sequence ID" value="KAE9454807.1"/>
    <property type="molecule type" value="Genomic_DNA"/>
</dbReference>
<dbReference type="AlphaFoldDB" id="A0A6A4LJL0"/>
<reference evidence="2 3" key="1">
    <citation type="journal article" date="2019" name="Genome Biol. Evol.">
        <title>The Rhododendron genome and chromosomal organization provide insight into shared whole-genome duplications across the heath family (Ericaceae).</title>
        <authorList>
            <person name="Soza V.L."/>
            <person name="Lindsley D."/>
            <person name="Waalkes A."/>
            <person name="Ramage E."/>
            <person name="Patwardhan R.P."/>
            <person name="Burton J.N."/>
            <person name="Adey A."/>
            <person name="Kumar A."/>
            <person name="Qiu R."/>
            <person name="Shendure J."/>
            <person name="Hall B."/>
        </authorList>
    </citation>
    <scope>NUCLEOTIDE SEQUENCE [LARGE SCALE GENOMIC DNA]</scope>
    <source>
        <strain evidence="2">RSF 1966-606</strain>
    </source>
</reference>
<protein>
    <recommendedName>
        <fullName evidence="1">F-box domain-containing protein</fullName>
    </recommendedName>
</protein>